<evidence type="ECO:0000313" key="1">
    <source>
        <dbReference type="EMBL" id="XBS22810.1"/>
    </source>
</evidence>
<geneLocation type="plasmid" evidence="1 2">
    <name>unnamed2</name>
</geneLocation>
<organism evidence="1 2">
    <name type="scientific">Methylomarinum roseum</name>
    <dbReference type="NCBI Taxonomy" id="3067653"/>
    <lineage>
        <taxon>Bacteria</taxon>
        <taxon>Pseudomonadati</taxon>
        <taxon>Pseudomonadota</taxon>
        <taxon>Gammaproteobacteria</taxon>
        <taxon>Methylococcales</taxon>
        <taxon>Methylococcaceae</taxon>
        <taxon>Methylomarinum</taxon>
    </lineage>
</organism>
<accession>A0AAU7P0D8</accession>
<dbReference type="EMBL" id="CP157744">
    <property type="protein sequence ID" value="XBS22810.1"/>
    <property type="molecule type" value="Genomic_DNA"/>
</dbReference>
<reference evidence="1 2" key="1">
    <citation type="journal article" date="2024" name="Microbiology">
        <title>Methylomarinum rosea sp. nov., a novel halophilic methanotrophic bacterium from the hypersaline Lake Elton.</title>
        <authorList>
            <person name="Suleimanov R.Z."/>
            <person name="Oshkin I.Y."/>
            <person name="Danilova O.V."/>
            <person name="Suzina N.E."/>
            <person name="Dedysh S.N."/>
        </authorList>
    </citation>
    <scope>NUCLEOTIDE SEQUENCE [LARGE SCALE GENOMIC DNA]</scope>
    <source>
        <strain evidence="1 2">Ch1-1</strain>
        <plasmid evidence="2">unnamed2</plasmid>
    </source>
</reference>
<name>A0AAU7P0D8_9GAMM</name>
<keyword evidence="2" id="KW-1185">Reference proteome</keyword>
<dbReference type="Proteomes" id="UP001225378">
    <property type="component" value="Plasmid unnamed2"/>
</dbReference>
<evidence type="ECO:0000313" key="2">
    <source>
        <dbReference type="Proteomes" id="UP001225378"/>
    </source>
</evidence>
<dbReference type="KEGG" id="mech:Q9L42_021115"/>
<dbReference type="RefSeq" id="WP_349432846.1">
    <property type="nucleotide sequence ID" value="NZ_CP157744.1"/>
</dbReference>
<dbReference type="AlphaFoldDB" id="A0AAU7P0D8"/>
<gene>
    <name evidence="1" type="ORF">Q9L42_021115</name>
</gene>
<proteinExistence type="predicted"/>
<sequence>MQIKCLCELNWRHGLSALGSKSVYLKDFNQNTQRRRRVDKHPCLSSMRKEAGYLRSIRSARARIKEVIEGPDTVIDRIVRSIRDNHGEISNKLRKSFPLLEEDDIGVSVLRIVQEEFGMPETTPDQDEGSGIRLS</sequence>
<protein>
    <submittedName>
        <fullName evidence="1">Uncharacterized protein</fullName>
    </submittedName>
</protein>
<keyword evidence="1" id="KW-0614">Plasmid</keyword>